<dbReference type="InterPro" id="IPR018490">
    <property type="entry name" value="cNMP-bd_dom_sf"/>
</dbReference>
<dbReference type="InterPro" id="IPR045319">
    <property type="entry name" value="KAT/AKT"/>
</dbReference>
<evidence type="ECO:0000313" key="3">
    <source>
        <dbReference type="Proteomes" id="UP000006860"/>
    </source>
</evidence>
<keyword evidence="3" id="KW-1185">Reference proteome</keyword>
<dbReference type="PROSITE" id="PS50042">
    <property type="entry name" value="CNMP_BINDING_3"/>
    <property type="match status" value="1"/>
</dbReference>
<dbReference type="KEGG" id="pbs:Plabr_3198"/>
<proteinExistence type="predicted"/>
<dbReference type="Proteomes" id="UP000006860">
    <property type="component" value="Chromosome"/>
</dbReference>
<dbReference type="CDD" id="cd00038">
    <property type="entry name" value="CAP_ED"/>
    <property type="match status" value="1"/>
</dbReference>
<dbReference type="AlphaFoldDB" id="F0SJI3"/>
<feature type="domain" description="Cyclic nucleotide-binding" evidence="1">
    <location>
        <begin position="13"/>
        <end position="116"/>
    </location>
</feature>
<dbReference type="eggNOG" id="COG0664">
    <property type="taxonomic scope" value="Bacteria"/>
</dbReference>
<evidence type="ECO:0000313" key="2">
    <source>
        <dbReference type="EMBL" id="ADY60795.1"/>
    </source>
</evidence>
<dbReference type="EMBL" id="CP002546">
    <property type="protein sequence ID" value="ADY60795.1"/>
    <property type="molecule type" value="Genomic_DNA"/>
</dbReference>
<organism evidence="2 3">
    <name type="scientific">Rubinisphaera brasiliensis (strain ATCC 49424 / DSM 5305 / JCM 21570 / IAM 15109 / NBRC 103401 / IFAM 1448)</name>
    <name type="common">Planctomyces brasiliensis</name>
    <dbReference type="NCBI Taxonomy" id="756272"/>
    <lineage>
        <taxon>Bacteria</taxon>
        <taxon>Pseudomonadati</taxon>
        <taxon>Planctomycetota</taxon>
        <taxon>Planctomycetia</taxon>
        <taxon>Planctomycetales</taxon>
        <taxon>Planctomycetaceae</taxon>
        <taxon>Rubinisphaera</taxon>
    </lineage>
</organism>
<dbReference type="InterPro" id="IPR000595">
    <property type="entry name" value="cNMP-bd_dom"/>
</dbReference>
<dbReference type="GO" id="GO:0005249">
    <property type="term" value="F:voltage-gated potassium channel activity"/>
    <property type="evidence" value="ECO:0007669"/>
    <property type="project" value="InterPro"/>
</dbReference>
<protein>
    <submittedName>
        <fullName evidence="2">Transcriptional regulator, Crp/Fnr family</fullName>
    </submittedName>
</protein>
<gene>
    <name evidence="2" type="ordered locus">Plabr_3198</name>
</gene>
<dbReference type="SUPFAM" id="SSF51206">
    <property type="entry name" value="cAMP-binding domain-like"/>
    <property type="match status" value="1"/>
</dbReference>
<dbReference type="PANTHER" id="PTHR45743">
    <property type="entry name" value="POTASSIUM CHANNEL AKT1"/>
    <property type="match status" value="1"/>
</dbReference>
<dbReference type="RefSeq" id="WP_013629516.1">
    <property type="nucleotide sequence ID" value="NC_015174.1"/>
</dbReference>
<dbReference type="OrthoDB" id="282820at2"/>
<dbReference type="Pfam" id="PF00027">
    <property type="entry name" value="cNMP_binding"/>
    <property type="match status" value="1"/>
</dbReference>
<dbReference type="Gene3D" id="2.60.120.10">
    <property type="entry name" value="Jelly Rolls"/>
    <property type="match status" value="1"/>
</dbReference>
<accession>F0SJI3</accession>
<dbReference type="PANTHER" id="PTHR45743:SF2">
    <property type="entry name" value="POTASSIUM CHANNEL AKT1"/>
    <property type="match status" value="1"/>
</dbReference>
<sequence>MYECETNVANCPIFRDMSEQEREAVFQLCEIREFRRGVSVLIEGNDHPHGVWTIRSGHCEVVHQSPEVGEKQVNFLHSGAIFGEISFFDPRPHSATVRVVEPAELLFFPTEALTELQESQPRAAQQFILNMGRIMAQKLRRIDARLLAEMVVTAGLPSSR</sequence>
<dbReference type="HOGENOM" id="CLU_1650857_0_0_0"/>
<reference evidence="3" key="1">
    <citation type="submission" date="2011-02" db="EMBL/GenBank/DDBJ databases">
        <title>The complete genome of Planctomyces brasiliensis DSM 5305.</title>
        <authorList>
            <person name="Lucas S."/>
            <person name="Copeland A."/>
            <person name="Lapidus A."/>
            <person name="Bruce D."/>
            <person name="Goodwin L."/>
            <person name="Pitluck S."/>
            <person name="Kyrpides N."/>
            <person name="Mavromatis K."/>
            <person name="Pagani I."/>
            <person name="Ivanova N."/>
            <person name="Ovchinnikova G."/>
            <person name="Lu M."/>
            <person name="Detter J.C."/>
            <person name="Han C."/>
            <person name="Land M."/>
            <person name="Hauser L."/>
            <person name="Markowitz V."/>
            <person name="Cheng J.-F."/>
            <person name="Hugenholtz P."/>
            <person name="Woyke T."/>
            <person name="Wu D."/>
            <person name="Tindall B."/>
            <person name="Pomrenke H.G."/>
            <person name="Brambilla E."/>
            <person name="Klenk H.-P."/>
            <person name="Eisen J.A."/>
        </authorList>
    </citation>
    <scope>NUCLEOTIDE SEQUENCE [LARGE SCALE GENOMIC DNA]</scope>
    <source>
        <strain evidence="3">ATCC 49424 / DSM 5305 / JCM 21570 / NBRC 103401 / IFAM 1448</strain>
    </source>
</reference>
<evidence type="ECO:0000259" key="1">
    <source>
        <dbReference type="PROSITE" id="PS50042"/>
    </source>
</evidence>
<dbReference type="SMART" id="SM00100">
    <property type="entry name" value="cNMP"/>
    <property type="match status" value="1"/>
</dbReference>
<dbReference type="InterPro" id="IPR014710">
    <property type="entry name" value="RmlC-like_jellyroll"/>
</dbReference>
<dbReference type="STRING" id="756272.Plabr_3198"/>
<name>F0SJI3_RUBBR</name>